<dbReference type="PANTHER" id="PTHR22642:SF2">
    <property type="entry name" value="PROTEIN LONG AFTER FAR-RED 3"/>
    <property type="match status" value="1"/>
</dbReference>
<dbReference type="SUPFAM" id="SSF51338">
    <property type="entry name" value="Composite domain of metallo-dependent hydrolases"/>
    <property type="match status" value="1"/>
</dbReference>
<proteinExistence type="predicted"/>
<dbReference type="SUPFAM" id="SSF51556">
    <property type="entry name" value="Metallo-dependent hydrolases"/>
    <property type="match status" value="1"/>
</dbReference>
<organism evidence="2 3">
    <name type="scientific">Corynebacterium casei LMG S-19264</name>
    <dbReference type="NCBI Taxonomy" id="1285583"/>
    <lineage>
        <taxon>Bacteria</taxon>
        <taxon>Bacillati</taxon>
        <taxon>Actinomycetota</taxon>
        <taxon>Actinomycetes</taxon>
        <taxon>Mycobacteriales</taxon>
        <taxon>Corynebacteriaceae</taxon>
        <taxon>Corynebacterium</taxon>
    </lineage>
</organism>
<sequence length="551" mass="59025">MTQTTVYTGKIWTSVADDDWVEAFAVADGRIIATGALHEVEDQVGTPHETIIIDKGIVTPGLIDGHLHLSLGGTQLAHELALDPTDDAETILAKVREWTSRLKPGEWVIGGIIGSGVLPMLNNVEFLEKLDEASHGHPVLLRDDTMHNRQVNTTALEAMGITADSSDPEGGTYVRDDQGRLTGALWELACAVAEGVAAGSHVDPQERQVKALQTALEHLSALGITTVQDAATMLPHFEGLSTLEESGELDMRVIASMPIRPFIEDGTVGEELFAAGMEFESEHVKPRFAKFVLDGVPTTHTTALLNPYKCNHSSHDPNFRGELYWTLDDLVAALRRCAELGLDAKLHATGDASVRQALDAAEIVRQDAGGGPAMQIAHMSFISEQDLPRFAELSVAADACPFMWFPSPLTEGVGAFVADETMANIWPFKDLLASGAVVAGGSDWPVGLPVLNPWLGIEGMVTRQAAADSANSSDSYGDRTVNINQAITLPQAMAAFTRESAKALGIADETGTIEPGKSADFIALDRNIFTGDIKDVHNTQVSRRWVAGQGS</sequence>
<protein>
    <submittedName>
        <fullName evidence="2">Amidohydrolase family protein</fullName>
    </submittedName>
</protein>
<dbReference type="Gene3D" id="2.30.40.10">
    <property type="entry name" value="Urease, subunit C, domain 1"/>
    <property type="match status" value="1"/>
</dbReference>
<reference evidence="3" key="1">
    <citation type="submission" date="2013-02" db="EMBL/GenBank/DDBJ databases">
        <title>The complete genome sequence of Corynebacterium casei LMG S-19264 (=DSM 44701).</title>
        <authorList>
            <person name="Ruckert C."/>
            <person name="Albersmeier A."/>
            <person name="Kalinowski J."/>
        </authorList>
    </citation>
    <scope>NUCLEOTIDE SEQUENCE [LARGE SCALE GENOMIC DNA]</scope>
    <source>
        <strain evidence="3">LMG S-19264</strain>
    </source>
</reference>
<dbReference type="Proteomes" id="UP000019226">
    <property type="component" value="Chromosome"/>
</dbReference>
<feature type="domain" description="Amidohydrolase 3" evidence="1">
    <location>
        <begin position="56"/>
        <end position="549"/>
    </location>
</feature>
<dbReference type="InterPro" id="IPR013108">
    <property type="entry name" value="Amidohydro_3"/>
</dbReference>
<dbReference type="InterPro" id="IPR032466">
    <property type="entry name" value="Metal_Hydrolase"/>
</dbReference>
<accession>A0ABM5PL63</accession>
<dbReference type="RefSeq" id="WP_025386820.1">
    <property type="nucleotide sequence ID" value="NZ_CP004350.1"/>
</dbReference>
<evidence type="ECO:0000313" key="2">
    <source>
        <dbReference type="EMBL" id="AHI18622.1"/>
    </source>
</evidence>
<dbReference type="GeneID" id="82876278"/>
<dbReference type="PANTHER" id="PTHR22642">
    <property type="entry name" value="IMIDAZOLONEPROPIONASE"/>
    <property type="match status" value="1"/>
</dbReference>
<name>A0ABM5PL63_9CORY</name>
<keyword evidence="3" id="KW-1185">Reference proteome</keyword>
<gene>
    <name evidence="2" type="ORF">CCASEI_00175</name>
</gene>
<dbReference type="InterPro" id="IPR011059">
    <property type="entry name" value="Metal-dep_hydrolase_composite"/>
</dbReference>
<dbReference type="Gene3D" id="3.20.20.140">
    <property type="entry name" value="Metal-dependent hydrolases"/>
    <property type="match status" value="1"/>
</dbReference>
<dbReference type="Gene3D" id="3.10.310.70">
    <property type="match status" value="1"/>
</dbReference>
<evidence type="ECO:0000259" key="1">
    <source>
        <dbReference type="Pfam" id="PF07969"/>
    </source>
</evidence>
<dbReference type="EMBL" id="CP004350">
    <property type="protein sequence ID" value="AHI18622.1"/>
    <property type="molecule type" value="Genomic_DNA"/>
</dbReference>
<dbReference type="Pfam" id="PF07969">
    <property type="entry name" value="Amidohydro_3"/>
    <property type="match status" value="1"/>
</dbReference>
<dbReference type="InterPro" id="IPR033932">
    <property type="entry name" value="YtcJ-like"/>
</dbReference>
<evidence type="ECO:0000313" key="3">
    <source>
        <dbReference type="Proteomes" id="UP000019226"/>
    </source>
</evidence>
<dbReference type="CDD" id="cd01300">
    <property type="entry name" value="YtcJ_like"/>
    <property type="match status" value="1"/>
</dbReference>